<gene>
    <name evidence="1" type="ORF">HB13667_16215</name>
</gene>
<dbReference type="AlphaFoldDB" id="A0A0P7D4N2"/>
<accession>A0A0P7D4N2</accession>
<evidence type="ECO:0000313" key="2">
    <source>
        <dbReference type="Proteomes" id="UP000050437"/>
    </source>
</evidence>
<evidence type="ECO:0000313" key="1">
    <source>
        <dbReference type="EMBL" id="KPM62955.1"/>
    </source>
</evidence>
<organism evidence="1 2">
    <name type="scientific">Pseudomonas putida</name>
    <name type="common">Arthrobacter siderocapsulatus</name>
    <dbReference type="NCBI Taxonomy" id="303"/>
    <lineage>
        <taxon>Bacteria</taxon>
        <taxon>Pseudomonadati</taxon>
        <taxon>Pseudomonadota</taxon>
        <taxon>Gammaproteobacteria</taxon>
        <taxon>Pseudomonadales</taxon>
        <taxon>Pseudomonadaceae</taxon>
        <taxon>Pseudomonas</taxon>
    </lineage>
</organism>
<sequence length="74" mass="8738">MMMITSALNAIKEILDTDKDYEIYRDEFESSAVASGEFKGIRFTRSSDGRYVDERLQESWVTWRENKKTIDYSI</sequence>
<protein>
    <submittedName>
        <fullName evidence="1">Uncharacterized protein</fullName>
    </submittedName>
</protein>
<reference evidence="1 2" key="1">
    <citation type="submission" date="2015-10" db="EMBL/GenBank/DDBJ databases">
        <title>Pseudomonas putida clinical strains.</title>
        <authorList>
            <person name="Molina L."/>
            <person name="Udaondo Z."/>
        </authorList>
    </citation>
    <scope>NUCLEOTIDE SEQUENCE [LARGE SCALE GENOMIC DNA]</scope>
    <source>
        <strain evidence="1 2">HB13667</strain>
    </source>
</reference>
<dbReference type="Proteomes" id="UP000050437">
    <property type="component" value="Unassembled WGS sequence"/>
</dbReference>
<proteinExistence type="predicted"/>
<name>A0A0P7D4N2_PSEPU</name>
<comment type="caution">
    <text evidence="1">The sequence shown here is derived from an EMBL/GenBank/DDBJ whole genome shotgun (WGS) entry which is preliminary data.</text>
</comment>
<dbReference type="EMBL" id="LKKS01000101">
    <property type="protein sequence ID" value="KPM62955.1"/>
    <property type="molecule type" value="Genomic_DNA"/>
</dbReference>